<keyword evidence="12" id="KW-1185">Reference proteome</keyword>
<dbReference type="OrthoDB" id="1932925at2759"/>
<dbReference type="InterPro" id="IPR029962">
    <property type="entry name" value="TBL"/>
</dbReference>
<evidence type="ECO:0000256" key="1">
    <source>
        <dbReference type="ARBA" id="ARBA00004323"/>
    </source>
</evidence>
<feature type="domain" description="Trichome birefringence-like N-terminal" evidence="10">
    <location>
        <begin position="120"/>
        <end position="173"/>
    </location>
</feature>
<evidence type="ECO:0000256" key="4">
    <source>
        <dbReference type="ARBA" id="ARBA00022968"/>
    </source>
</evidence>
<evidence type="ECO:0000256" key="6">
    <source>
        <dbReference type="ARBA" id="ARBA00023034"/>
    </source>
</evidence>
<evidence type="ECO:0000259" key="10">
    <source>
        <dbReference type="Pfam" id="PF14416"/>
    </source>
</evidence>
<comment type="subcellular location">
    <subcellularLocation>
        <location evidence="1">Golgi apparatus membrane</location>
        <topology evidence="1">Single-pass type II membrane protein</topology>
    </subcellularLocation>
</comment>
<feature type="transmembrane region" description="Helical" evidence="8">
    <location>
        <begin position="48"/>
        <end position="64"/>
    </location>
</feature>
<evidence type="ECO:0000256" key="3">
    <source>
        <dbReference type="ARBA" id="ARBA00022692"/>
    </source>
</evidence>
<dbReference type="GO" id="GO:0005794">
    <property type="term" value="C:Golgi apparatus"/>
    <property type="evidence" value="ECO:0000318"/>
    <property type="project" value="GO_Central"/>
</dbReference>
<dbReference type="EMBL" id="LFYR01000650">
    <property type="protein sequence ID" value="KMZ71879.1"/>
    <property type="molecule type" value="Genomic_DNA"/>
</dbReference>
<evidence type="ECO:0000256" key="8">
    <source>
        <dbReference type="SAM" id="Phobius"/>
    </source>
</evidence>
<dbReference type="GO" id="GO:1990538">
    <property type="term" value="F:xylan O-acetyltransferase activity"/>
    <property type="evidence" value="ECO:0007669"/>
    <property type="project" value="UniProtKB-ARBA"/>
</dbReference>
<organism evidence="11 12">
    <name type="scientific">Zostera marina</name>
    <name type="common">Eelgrass</name>
    <dbReference type="NCBI Taxonomy" id="29655"/>
    <lineage>
        <taxon>Eukaryota</taxon>
        <taxon>Viridiplantae</taxon>
        <taxon>Streptophyta</taxon>
        <taxon>Embryophyta</taxon>
        <taxon>Tracheophyta</taxon>
        <taxon>Spermatophyta</taxon>
        <taxon>Magnoliopsida</taxon>
        <taxon>Liliopsida</taxon>
        <taxon>Zosteraceae</taxon>
        <taxon>Zostera</taxon>
    </lineage>
</organism>
<name>A0A0K9PSE6_ZOSMR</name>
<dbReference type="Proteomes" id="UP000036987">
    <property type="component" value="Unassembled WGS sequence"/>
</dbReference>
<reference evidence="12" key="1">
    <citation type="journal article" date="2016" name="Nature">
        <title>The genome of the seagrass Zostera marina reveals angiosperm adaptation to the sea.</title>
        <authorList>
            <person name="Olsen J.L."/>
            <person name="Rouze P."/>
            <person name="Verhelst B."/>
            <person name="Lin Y.-C."/>
            <person name="Bayer T."/>
            <person name="Collen J."/>
            <person name="Dattolo E."/>
            <person name="De Paoli E."/>
            <person name="Dittami S."/>
            <person name="Maumus F."/>
            <person name="Michel G."/>
            <person name="Kersting A."/>
            <person name="Lauritano C."/>
            <person name="Lohaus R."/>
            <person name="Toepel M."/>
            <person name="Tonon T."/>
            <person name="Vanneste K."/>
            <person name="Amirebrahimi M."/>
            <person name="Brakel J."/>
            <person name="Bostroem C."/>
            <person name="Chovatia M."/>
            <person name="Grimwood J."/>
            <person name="Jenkins J.W."/>
            <person name="Jueterbock A."/>
            <person name="Mraz A."/>
            <person name="Stam W.T."/>
            <person name="Tice H."/>
            <person name="Bornberg-Bauer E."/>
            <person name="Green P.J."/>
            <person name="Pearson G.A."/>
            <person name="Procaccini G."/>
            <person name="Duarte C.M."/>
            <person name="Schmutz J."/>
            <person name="Reusch T.B.H."/>
            <person name="Van de Peer Y."/>
        </authorList>
    </citation>
    <scope>NUCLEOTIDE SEQUENCE [LARGE SCALE GENOMIC DNA]</scope>
    <source>
        <strain evidence="12">cv. Finnish</strain>
    </source>
</reference>
<keyword evidence="5 8" id="KW-1133">Transmembrane helix</keyword>
<accession>A0A0K9PSE6</accession>
<dbReference type="PANTHER" id="PTHR32285:SF62">
    <property type="entry name" value="PROTEIN TRICHOME BIREFRINGENCE-LIKE 33"/>
    <property type="match status" value="1"/>
</dbReference>
<evidence type="ECO:0000313" key="12">
    <source>
        <dbReference type="Proteomes" id="UP000036987"/>
    </source>
</evidence>
<evidence type="ECO:0000256" key="2">
    <source>
        <dbReference type="ARBA" id="ARBA00007727"/>
    </source>
</evidence>
<dbReference type="Pfam" id="PF14416">
    <property type="entry name" value="PMR5N"/>
    <property type="match status" value="1"/>
</dbReference>
<comment type="caution">
    <text evidence="11">The sequence shown here is derived from an EMBL/GenBank/DDBJ whole genome shotgun (WGS) entry which is preliminary data.</text>
</comment>
<dbReference type="GO" id="GO:0016413">
    <property type="term" value="F:O-acetyltransferase activity"/>
    <property type="evidence" value="ECO:0000318"/>
    <property type="project" value="GO_Central"/>
</dbReference>
<protein>
    <submittedName>
        <fullName evidence="11">Protein trichome birefringence-like 33</fullName>
    </submittedName>
</protein>
<proteinExistence type="inferred from homology"/>
<comment type="similarity">
    <text evidence="2">Belongs to the PC-esterase family. TBL subfamily.</text>
</comment>
<evidence type="ECO:0000259" key="9">
    <source>
        <dbReference type="Pfam" id="PF13839"/>
    </source>
</evidence>
<keyword evidence="7 8" id="KW-0472">Membrane</keyword>
<dbReference type="GO" id="GO:0000139">
    <property type="term" value="C:Golgi membrane"/>
    <property type="evidence" value="ECO:0007669"/>
    <property type="project" value="UniProtKB-SubCell"/>
</dbReference>
<evidence type="ECO:0000256" key="7">
    <source>
        <dbReference type="ARBA" id="ARBA00023136"/>
    </source>
</evidence>
<dbReference type="AlphaFoldDB" id="A0A0K9PSE6"/>
<evidence type="ECO:0000256" key="5">
    <source>
        <dbReference type="ARBA" id="ARBA00022989"/>
    </source>
</evidence>
<gene>
    <name evidence="11" type="ORF">ZOSMA_172G00050</name>
</gene>
<dbReference type="InterPro" id="IPR026057">
    <property type="entry name" value="TBL_C"/>
</dbReference>
<keyword evidence="6" id="KW-0333">Golgi apparatus</keyword>
<keyword evidence="4" id="KW-0735">Signal-anchor</keyword>
<dbReference type="Pfam" id="PF13839">
    <property type="entry name" value="PC-Esterase"/>
    <property type="match status" value="1"/>
</dbReference>
<dbReference type="InterPro" id="IPR025846">
    <property type="entry name" value="TBL_N"/>
</dbReference>
<keyword evidence="3 8" id="KW-0812">Transmembrane</keyword>
<sequence length="466" mass="54254">MVQFKKKGLWSKLSILIGSHMPAGCSNMKNYSSSSYSLLPRKKHHHRVCSYAVAVFLVVSVVVICGEDFRNGFRRTLQRQDQWRRPPRLESLQHQTQKVLEVDPLPFAVVDETSKSTKDDCGIFNGKWVYDETTPPLYDEGECPYIQPQLTCQKHGRPDRGYQYWRWQPHHCSLPRFDAAFMLEQLRGKRMLFIGDSLNRGQFVSMVCLLQSKIPKASKSMETFDSLTVFTAKDYSATIEFYWAPFLVESNSDDAVVHRITDRIVRGNSIEKHAKHWKGADIFVFNTYLWWMTGKKMKILKGSFSDEKKEIVKMKTEDSYRMAMKSMIKWTEKHVDSRKKRIFFTSMSPSHSSSNEWGGEKDGNCYNQTTPIEEPSYWGSSSKTIMQVIGEEFGKAKLPIELINITQLSEYRKDAHTSIYKKQWNPLTPEQLANPKTYADCIHWCLPGLQDTWNQLLYSKLFFPYR</sequence>
<dbReference type="OMA" id="WVENNMN"/>
<evidence type="ECO:0000313" key="11">
    <source>
        <dbReference type="EMBL" id="KMZ71879.1"/>
    </source>
</evidence>
<feature type="domain" description="Trichome birefringence-like C-terminal" evidence="9">
    <location>
        <begin position="174"/>
        <end position="459"/>
    </location>
</feature>
<dbReference type="PANTHER" id="PTHR32285">
    <property type="entry name" value="PROTEIN TRICHOME BIREFRINGENCE-LIKE 9-RELATED"/>
    <property type="match status" value="1"/>
</dbReference>